<comment type="similarity">
    <text evidence="4">Belongs to the TonB-dependent receptor family.</text>
</comment>
<evidence type="ECO:0000256" key="2">
    <source>
        <dbReference type="ARBA" id="ARBA00023136"/>
    </source>
</evidence>
<reference evidence="9" key="1">
    <citation type="journal article" date="2019" name="Int. J. Syst. Evol. Microbiol.">
        <title>The Global Catalogue of Microorganisms (GCM) 10K type strain sequencing project: providing services to taxonomists for standard genome sequencing and annotation.</title>
        <authorList>
            <consortium name="The Broad Institute Genomics Platform"/>
            <consortium name="The Broad Institute Genome Sequencing Center for Infectious Disease"/>
            <person name="Wu L."/>
            <person name="Ma J."/>
        </authorList>
    </citation>
    <scope>NUCLEOTIDE SEQUENCE [LARGE SCALE GENOMIC DNA]</scope>
    <source>
        <strain evidence="9">KCTC 52237</strain>
    </source>
</reference>
<feature type="domain" description="TonB-dependent receptor-like beta-barrel" evidence="6">
    <location>
        <begin position="527"/>
        <end position="970"/>
    </location>
</feature>
<proteinExistence type="inferred from homology"/>
<dbReference type="InterPro" id="IPR012910">
    <property type="entry name" value="Plug_dom"/>
</dbReference>
<accession>A0ABV7FDX0</accession>
<evidence type="ECO:0000256" key="4">
    <source>
        <dbReference type="RuleBase" id="RU003357"/>
    </source>
</evidence>
<dbReference type="Pfam" id="PF00593">
    <property type="entry name" value="TonB_dep_Rec_b-barrel"/>
    <property type="match status" value="1"/>
</dbReference>
<dbReference type="PANTHER" id="PTHR40980">
    <property type="entry name" value="PLUG DOMAIN-CONTAINING PROTEIN"/>
    <property type="match status" value="1"/>
</dbReference>
<dbReference type="NCBIfam" id="TIGR01782">
    <property type="entry name" value="TonB-Xanth-Caul"/>
    <property type="match status" value="1"/>
</dbReference>
<keyword evidence="3" id="KW-0998">Cell outer membrane</keyword>
<evidence type="ECO:0000313" key="8">
    <source>
        <dbReference type="EMBL" id="MFC3114424.1"/>
    </source>
</evidence>
<evidence type="ECO:0000256" key="3">
    <source>
        <dbReference type="ARBA" id="ARBA00023237"/>
    </source>
</evidence>
<gene>
    <name evidence="8" type="ORF">ACFODX_02575</name>
</gene>
<dbReference type="InterPro" id="IPR010104">
    <property type="entry name" value="TonB_rcpt_bac"/>
</dbReference>
<sequence>MNKLYFAVLTSLVAHAYHAHAQGNELAQEIAFNISKNRADIALTEFAQQSNMTIIVPYDKVVSVTTRELVGTYSVADAAINLLEGSGLHLSVNNNGQLFIRTDNDLEGKHSMLHKNKLSTAVVLAISSLATAQTLAQESQAKDIEELVVTGYRGSLLKSLDEKRNSINAKESIMAEDIGKFPDLNIAESIQRVPGVAISREGGEGRNITLRGFSPSFTRTTLNGMEVPAGSDGLDSGGVTINASRAFDFHVFASELFNRVDIQKTSTASMEEGGIAGTVDLYSAKPFDFDGFKAAASLQNGYNDLSKESDPRLALMVSDTFLDDTLGALFSVAYSDRTVRQEGFGTVRWTTPVATNNIYPTTANPVVNGDIAEDNCALNGSAVAPINCLWAPRLPRADYFGNDQSRLGVTTSLQYRPSDKAEITLDILHSELSNDRVNYNSMEWFLTHNAITPLEITVHPDGKRILAGTYDDVESWIESRDQTSDSKFDQYVLSGEFELSESFTLNAMIGKATNEADREEVRFYYISDSHQYSFDFTDNPHIPKVSWGEGYDYYDPENYQVTTASNRSNYVKKDNLTSKVDLTFNQDDYSIKTGIAYNDRKVESREGSGNYPAAFSAVGYLKDFPVSDFGKGLDGDLVPFPVADFDAIYRDNIIRKEYTDNLGAAWIVGEETLAAFIEFNNNVELGSMLLKTNFGLRAVNTDVTSQAWIKGSAVEVDRDYQNFLPSMNLALDVTEDVVTRLSYGKSMTRPSLGSLNIAAPNFGYTTRTVSNLGNPGLKPYESNDIDLSGEWYFAEESLLAVNYFYKNVTTSLTTDIIEKMVDAEFHDAILSDPQYDPAYNADPRVVPYTHYIPVNDNEGFDVKGYELIYQQALSFLPGFMSNMGVVTNFTHVSAGDMTGLSENSYNMTVYYEEDQYGLRLSANNRDDYLLSIPGGNGHVAEMKYGPTHVDFSSFYHFSDNLTVTFEVINLTDEEERIYGTGDGTMDLTREINHTGRQFFVGVRYSL</sequence>
<feature type="signal peptide" evidence="5">
    <location>
        <begin position="1"/>
        <end position="21"/>
    </location>
</feature>
<keyword evidence="8" id="KW-0675">Receptor</keyword>
<dbReference type="Gene3D" id="2.170.130.10">
    <property type="entry name" value="TonB-dependent receptor, plug domain"/>
    <property type="match status" value="1"/>
</dbReference>
<dbReference type="InterPro" id="IPR036942">
    <property type="entry name" value="Beta-barrel_TonB_sf"/>
</dbReference>
<keyword evidence="4" id="KW-0798">TonB box</keyword>
<keyword evidence="9" id="KW-1185">Reference proteome</keyword>
<protein>
    <submittedName>
        <fullName evidence="8">TonB-dependent receptor</fullName>
    </submittedName>
</protein>
<dbReference type="Proteomes" id="UP001595555">
    <property type="component" value="Unassembled WGS sequence"/>
</dbReference>
<dbReference type="InterPro" id="IPR000531">
    <property type="entry name" value="Beta-barrel_TonB"/>
</dbReference>
<dbReference type="RefSeq" id="WP_378115752.1">
    <property type="nucleotide sequence ID" value="NZ_JBHRTF010000002.1"/>
</dbReference>
<comment type="subcellular location">
    <subcellularLocation>
        <location evidence="1 4">Cell outer membrane</location>
    </subcellularLocation>
</comment>
<comment type="caution">
    <text evidence="8">The sequence shown here is derived from an EMBL/GenBank/DDBJ whole genome shotgun (WGS) entry which is preliminary data.</text>
</comment>
<evidence type="ECO:0000256" key="5">
    <source>
        <dbReference type="SAM" id="SignalP"/>
    </source>
</evidence>
<dbReference type="Gene3D" id="3.55.50.30">
    <property type="match status" value="1"/>
</dbReference>
<dbReference type="PANTHER" id="PTHR40980:SF3">
    <property type="entry name" value="TONB-DEPENDENT RECEPTOR-LIKE BETA-BARREL DOMAIN-CONTAINING PROTEIN"/>
    <property type="match status" value="1"/>
</dbReference>
<feature type="chain" id="PRO_5045926691" evidence="5">
    <location>
        <begin position="22"/>
        <end position="1006"/>
    </location>
</feature>
<dbReference type="CDD" id="cd01347">
    <property type="entry name" value="ligand_gated_channel"/>
    <property type="match status" value="1"/>
</dbReference>
<name>A0ABV7FDX0_9GAMM</name>
<dbReference type="SUPFAM" id="SSF56935">
    <property type="entry name" value="Porins"/>
    <property type="match status" value="1"/>
</dbReference>
<dbReference type="Gene3D" id="2.40.170.20">
    <property type="entry name" value="TonB-dependent receptor, beta-barrel domain"/>
    <property type="match status" value="1"/>
</dbReference>
<evidence type="ECO:0000259" key="6">
    <source>
        <dbReference type="Pfam" id="PF00593"/>
    </source>
</evidence>
<feature type="domain" description="TonB-dependent receptor plug" evidence="7">
    <location>
        <begin position="163"/>
        <end position="278"/>
    </location>
</feature>
<dbReference type="InterPro" id="IPR037066">
    <property type="entry name" value="Plug_dom_sf"/>
</dbReference>
<keyword evidence="2 4" id="KW-0472">Membrane</keyword>
<evidence type="ECO:0000313" key="9">
    <source>
        <dbReference type="Proteomes" id="UP001595555"/>
    </source>
</evidence>
<organism evidence="8 9">
    <name type="scientific">Cellvibrio fontiphilus</name>
    <dbReference type="NCBI Taxonomy" id="1815559"/>
    <lineage>
        <taxon>Bacteria</taxon>
        <taxon>Pseudomonadati</taxon>
        <taxon>Pseudomonadota</taxon>
        <taxon>Gammaproteobacteria</taxon>
        <taxon>Cellvibrionales</taxon>
        <taxon>Cellvibrionaceae</taxon>
        <taxon>Cellvibrio</taxon>
    </lineage>
</organism>
<dbReference type="Pfam" id="PF07715">
    <property type="entry name" value="Plug"/>
    <property type="match status" value="1"/>
</dbReference>
<dbReference type="EMBL" id="JBHRTF010000002">
    <property type="protein sequence ID" value="MFC3114424.1"/>
    <property type="molecule type" value="Genomic_DNA"/>
</dbReference>
<evidence type="ECO:0000256" key="1">
    <source>
        <dbReference type="ARBA" id="ARBA00004442"/>
    </source>
</evidence>
<keyword evidence="5" id="KW-0732">Signal</keyword>
<evidence type="ECO:0000259" key="7">
    <source>
        <dbReference type="Pfam" id="PF07715"/>
    </source>
</evidence>